<gene>
    <name evidence="5" type="ORF">SAMN05444266_10394</name>
</gene>
<accession>A0A1M7A228</accession>
<dbReference type="Proteomes" id="UP000184420">
    <property type="component" value="Unassembled WGS sequence"/>
</dbReference>
<dbReference type="PANTHER" id="PTHR12151">
    <property type="entry name" value="ELECTRON TRANSPORT PROTIN SCO1/SENC FAMILY MEMBER"/>
    <property type="match status" value="1"/>
</dbReference>
<dbReference type="Pfam" id="PF02630">
    <property type="entry name" value="SCO1-SenC"/>
    <property type="match status" value="1"/>
</dbReference>
<evidence type="ECO:0000256" key="3">
    <source>
        <dbReference type="PIRSR" id="PIRSR603782-2"/>
    </source>
</evidence>
<reference evidence="5 6" key="1">
    <citation type="submission" date="2016-11" db="EMBL/GenBank/DDBJ databases">
        <authorList>
            <person name="Jaros S."/>
            <person name="Januszkiewicz K."/>
            <person name="Wedrychowicz H."/>
        </authorList>
    </citation>
    <scope>NUCLEOTIDE SEQUENCE [LARGE SCALE GENOMIC DNA]</scope>
    <source>
        <strain evidence="5 6">DSM 27406</strain>
    </source>
</reference>
<protein>
    <submittedName>
        <fullName evidence="5">Protein SCO1/2</fullName>
    </submittedName>
</protein>
<dbReference type="CDD" id="cd02968">
    <property type="entry name" value="SCO"/>
    <property type="match status" value="1"/>
</dbReference>
<feature type="disulfide bond" description="Redox-active" evidence="3">
    <location>
        <begin position="91"/>
        <end position="95"/>
    </location>
</feature>
<dbReference type="GO" id="GO:0046872">
    <property type="term" value="F:metal ion binding"/>
    <property type="evidence" value="ECO:0007669"/>
    <property type="project" value="UniProtKB-KW"/>
</dbReference>
<evidence type="ECO:0000256" key="2">
    <source>
        <dbReference type="PIRSR" id="PIRSR603782-1"/>
    </source>
</evidence>
<feature type="binding site" evidence="2">
    <location>
        <position position="91"/>
    </location>
    <ligand>
        <name>Cu cation</name>
        <dbReference type="ChEBI" id="CHEBI:23378"/>
    </ligand>
</feature>
<keyword evidence="4" id="KW-0812">Transmembrane</keyword>
<comment type="similarity">
    <text evidence="1">Belongs to the SCO1/2 family.</text>
</comment>
<keyword evidence="3" id="KW-1015">Disulfide bond</keyword>
<dbReference type="PANTHER" id="PTHR12151:SF25">
    <property type="entry name" value="LINALOOL DEHYDRATASE_ISOMERASE DOMAIN-CONTAINING PROTEIN"/>
    <property type="match status" value="1"/>
</dbReference>
<feature type="binding site" evidence="2">
    <location>
        <position position="95"/>
    </location>
    <ligand>
        <name>Cu cation</name>
        <dbReference type="ChEBI" id="CHEBI:23378"/>
    </ligand>
</feature>
<keyword evidence="4" id="KW-0472">Membrane</keyword>
<feature type="binding site" evidence="2">
    <location>
        <position position="177"/>
    </location>
    <ligand>
        <name>Cu cation</name>
        <dbReference type="ChEBI" id="CHEBI:23378"/>
    </ligand>
</feature>
<keyword evidence="2" id="KW-0479">Metal-binding</keyword>
<sequence length="216" mass="24670">MKLEKSYLLTSWKFFLVLLIGIPVLAYVSVRMLEKKYGRLPIYASSTTLAQDNKTDGSLPPFVFTDQLGSTVTNSIMTNKIVVANYFYTSCPSICPKMMMQLQRVQAGTDKVMILSFTVDPKRDSVGRLMKFALQYDVLPNRWRLLTGDKRALYHFARKGLFITATEGDGGETDFIHSDRFVLLDTRQRIRGYYDGTLPEEVDQLLADIKKLQNEL</sequence>
<feature type="transmembrane region" description="Helical" evidence="4">
    <location>
        <begin position="12"/>
        <end position="30"/>
    </location>
</feature>
<evidence type="ECO:0000256" key="4">
    <source>
        <dbReference type="SAM" id="Phobius"/>
    </source>
</evidence>
<proteinExistence type="inferred from homology"/>
<keyword evidence="2" id="KW-0186">Copper</keyword>
<dbReference type="SUPFAM" id="SSF52833">
    <property type="entry name" value="Thioredoxin-like"/>
    <property type="match status" value="1"/>
</dbReference>
<evidence type="ECO:0000313" key="5">
    <source>
        <dbReference type="EMBL" id="SHL36801.1"/>
    </source>
</evidence>
<dbReference type="InterPro" id="IPR003782">
    <property type="entry name" value="SCO1/SenC"/>
</dbReference>
<dbReference type="Gene3D" id="3.40.30.10">
    <property type="entry name" value="Glutaredoxin"/>
    <property type="match status" value="1"/>
</dbReference>
<keyword evidence="4" id="KW-1133">Transmembrane helix</keyword>
<dbReference type="InterPro" id="IPR036249">
    <property type="entry name" value="Thioredoxin-like_sf"/>
</dbReference>
<name>A0A1M7A228_9BACT</name>
<dbReference type="EMBL" id="FRBL01000003">
    <property type="protein sequence ID" value="SHL36801.1"/>
    <property type="molecule type" value="Genomic_DNA"/>
</dbReference>
<organism evidence="5 6">
    <name type="scientific">Chitinophaga jiangningensis</name>
    <dbReference type="NCBI Taxonomy" id="1419482"/>
    <lineage>
        <taxon>Bacteria</taxon>
        <taxon>Pseudomonadati</taxon>
        <taxon>Bacteroidota</taxon>
        <taxon>Chitinophagia</taxon>
        <taxon>Chitinophagales</taxon>
        <taxon>Chitinophagaceae</taxon>
        <taxon>Chitinophaga</taxon>
    </lineage>
</organism>
<evidence type="ECO:0000313" key="6">
    <source>
        <dbReference type="Proteomes" id="UP000184420"/>
    </source>
</evidence>
<evidence type="ECO:0000256" key="1">
    <source>
        <dbReference type="ARBA" id="ARBA00010996"/>
    </source>
</evidence>
<dbReference type="STRING" id="1419482.SAMN05444266_10394"/>
<keyword evidence="6" id="KW-1185">Reference proteome</keyword>
<dbReference type="AlphaFoldDB" id="A0A1M7A228"/>